<accession>A0A562BJT7</accession>
<proteinExistence type="predicted"/>
<evidence type="ECO:0000313" key="2">
    <source>
        <dbReference type="EMBL" id="TWG85567.1"/>
    </source>
</evidence>
<gene>
    <name evidence="2" type="ORF">L602_002400000130</name>
</gene>
<sequence>MNRLFPCTRGALFFAGLTLLCTAHASDIDCDPAAPQADRPQAHRLICESALFSMGHQRIVANQRRLLQSGAITEADIATFRNRRDACHSASCLDAVFRQWRAFATEARRKP</sequence>
<evidence type="ECO:0000256" key="1">
    <source>
        <dbReference type="SAM" id="SignalP"/>
    </source>
</evidence>
<dbReference type="Proteomes" id="UP000318141">
    <property type="component" value="Unassembled WGS sequence"/>
</dbReference>
<protein>
    <recommendedName>
        <fullName evidence="4">Secreted protein</fullName>
    </recommendedName>
</protein>
<dbReference type="EMBL" id="VLJN01000017">
    <property type="protein sequence ID" value="TWG85567.1"/>
    <property type="molecule type" value="Genomic_DNA"/>
</dbReference>
<evidence type="ECO:0000313" key="3">
    <source>
        <dbReference type="Proteomes" id="UP000318141"/>
    </source>
</evidence>
<comment type="caution">
    <text evidence="2">The sequence shown here is derived from an EMBL/GenBank/DDBJ whole genome shotgun (WGS) entry which is preliminary data.</text>
</comment>
<feature type="signal peptide" evidence="1">
    <location>
        <begin position="1"/>
        <end position="25"/>
    </location>
</feature>
<dbReference type="OrthoDB" id="8966085at2"/>
<feature type="chain" id="PRO_5022158744" description="Secreted protein" evidence="1">
    <location>
        <begin position="26"/>
        <end position="111"/>
    </location>
</feature>
<organism evidence="2 3">
    <name type="scientific">Cupriavidus gilardii J11</name>
    <dbReference type="NCBI Taxonomy" id="936133"/>
    <lineage>
        <taxon>Bacteria</taxon>
        <taxon>Pseudomonadati</taxon>
        <taxon>Pseudomonadota</taxon>
        <taxon>Betaproteobacteria</taxon>
        <taxon>Burkholderiales</taxon>
        <taxon>Burkholderiaceae</taxon>
        <taxon>Cupriavidus</taxon>
    </lineage>
</organism>
<dbReference type="AlphaFoldDB" id="A0A562BJT7"/>
<evidence type="ECO:0008006" key="4">
    <source>
        <dbReference type="Google" id="ProtNLM"/>
    </source>
</evidence>
<keyword evidence="1" id="KW-0732">Signal</keyword>
<keyword evidence="3" id="KW-1185">Reference proteome</keyword>
<reference evidence="2 3" key="1">
    <citation type="submission" date="2019-07" db="EMBL/GenBank/DDBJ databases">
        <title>Genome sequencing of lignin-degrading bacterial isolates.</title>
        <authorList>
            <person name="Gladden J."/>
        </authorList>
    </citation>
    <scope>NUCLEOTIDE SEQUENCE [LARGE SCALE GENOMIC DNA]</scope>
    <source>
        <strain evidence="2 3">J11</strain>
    </source>
</reference>
<name>A0A562BJT7_9BURK</name>